<reference evidence="5" key="1">
    <citation type="submission" date="2021-06" db="EMBL/GenBank/DDBJ databases">
        <title>Paracoccus bacterium XHP0099 sp. nov., isolated from the surface waters of the Yellow Sea.</title>
        <authorList>
            <person name="Xue H."/>
            <person name="Zhang D."/>
        </authorList>
    </citation>
    <scope>NUCLEOTIDE SEQUENCE</scope>
    <source>
        <strain evidence="5">XHP0099</strain>
    </source>
</reference>
<evidence type="ECO:0000256" key="2">
    <source>
        <dbReference type="ARBA" id="ARBA00023125"/>
    </source>
</evidence>
<dbReference type="PROSITE" id="PS01124">
    <property type="entry name" value="HTH_ARAC_FAMILY_2"/>
    <property type="match status" value="1"/>
</dbReference>
<evidence type="ECO:0000259" key="4">
    <source>
        <dbReference type="PROSITE" id="PS01124"/>
    </source>
</evidence>
<keyword evidence="2" id="KW-0238">DNA-binding</keyword>
<organism evidence="5 6">
    <name type="scientific">Paracoccus marinaquae</name>
    <dbReference type="NCBI Taxonomy" id="2841926"/>
    <lineage>
        <taxon>Bacteria</taxon>
        <taxon>Pseudomonadati</taxon>
        <taxon>Pseudomonadota</taxon>
        <taxon>Alphaproteobacteria</taxon>
        <taxon>Rhodobacterales</taxon>
        <taxon>Paracoccaceae</taxon>
        <taxon>Paracoccus</taxon>
    </lineage>
</organism>
<dbReference type="InterPro" id="IPR020449">
    <property type="entry name" value="Tscrpt_reg_AraC-type_HTH"/>
</dbReference>
<dbReference type="SMART" id="SM00342">
    <property type="entry name" value="HTH_ARAC"/>
    <property type="match status" value="1"/>
</dbReference>
<dbReference type="Pfam" id="PF12625">
    <property type="entry name" value="Arabinose_bd"/>
    <property type="match status" value="1"/>
</dbReference>
<keyword evidence="1" id="KW-0805">Transcription regulation</keyword>
<dbReference type="Pfam" id="PF12833">
    <property type="entry name" value="HTH_18"/>
    <property type="match status" value="1"/>
</dbReference>
<proteinExistence type="predicted"/>
<dbReference type="InterPro" id="IPR032687">
    <property type="entry name" value="AraC-type_N"/>
</dbReference>
<evidence type="ECO:0000313" key="5">
    <source>
        <dbReference type="EMBL" id="MBU3032204.1"/>
    </source>
</evidence>
<evidence type="ECO:0000313" key="6">
    <source>
        <dbReference type="Proteomes" id="UP001166191"/>
    </source>
</evidence>
<dbReference type="EMBL" id="JAHKNG010000063">
    <property type="protein sequence ID" value="MBU3032204.1"/>
    <property type="molecule type" value="Genomic_DNA"/>
</dbReference>
<dbReference type="PRINTS" id="PR00032">
    <property type="entry name" value="HTHARAC"/>
</dbReference>
<evidence type="ECO:0000256" key="1">
    <source>
        <dbReference type="ARBA" id="ARBA00023015"/>
    </source>
</evidence>
<dbReference type="InterPro" id="IPR009057">
    <property type="entry name" value="Homeodomain-like_sf"/>
</dbReference>
<dbReference type="SUPFAM" id="SSF46689">
    <property type="entry name" value="Homeodomain-like"/>
    <property type="match status" value="1"/>
</dbReference>
<dbReference type="InterPro" id="IPR018060">
    <property type="entry name" value="HTH_AraC"/>
</dbReference>
<sequence length="305" mass="34327">MRAVGLSKALLNRPDERIDFVRLCALLDHCALAWAMPDLALRLAGYQHLDILGPVGLVTRMARDVRSALTAIVDNLDINSNAVVAHLAEEDGVATIMIDTLVQPTGAQHFILLSLGLARNVIEAVCRAPLDLIEVSLRQDAGDLRAAAERWFHCPVRFRAEQNAFHFDAALLDRPIERRDEVYRAIVERYFESIRLETPETIVETARQEIARQMEFGGCTLESLALRLRIEPRSLQRRLQEEATSFRGLVDDWRRERALSLVTQTRLPLSQVTLALGFSDPSAFTRAFQRWYGKAPLAFRQSGGS</sequence>
<keyword evidence="3" id="KW-0804">Transcription</keyword>
<dbReference type="Proteomes" id="UP001166191">
    <property type="component" value="Unassembled WGS sequence"/>
</dbReference>
<gene>
    <name evidence="5" type="ORF">KNW02_19125</name>
</gene>
<name>A0ABS6ANN1_9RHOB</name>
<dbReference type="PANTHER" id="PTHR47894">
    <property type="entry name" value="HTH-TYPE TRANSCRIPTIONAL REGULATOR GADX"/>
    <property type="match status" value="1"/>
</dbReference>
<protein>
    <submittedName>
        <fullName evidence="5">AraC family transcriptional regulator</fullName>
    </submittedName>
</protein>
<dbReference type="PANTHER" id="PTHR47894:SF4">
    <property type="entry name" value="HTH-TYPE TRANSCRIPTIONAL REGULATOR GADX"/>
    <property type="match status" value="1"/>
</dbReference>
<comment type="caution">
    <text evidence="5">The sequence shown here is derived from an EMBL/GenBank/DDBJ whole genome shotgun (WGS) entry which is preliminary data.</text>
</comment>
<accession>A0ABS6ANN1</accession>
<keyword evidence="6" id="KW-1185">Reference proteome</keyword>
<feature type="domain" description="HTH araC/xylS-type" evidence="4">
    <location>
        <begin position="200"/>
        <end position="302"/>
    </location>
</feature>
<dbReference type="Gene3D" id="1.10.10.60">
    <property type="entry name" value="Homeodomain-like"/>
    <property type="match status" value="1"/>
</dbReference>
<evidence type="ECO:0000256" key="3">
    <source>
        <dbReference type="ARBA" id="ARBA00023163"/>
    </source>
</evidence>